<protein>
    <recommendedName>
        <fullName evidence="1">SnoaL-like domain-containing protein</fullName>
    </recommendedName>
</protein>
<comment type="caution">
    <text evidence="2">The sequence shown here is derived from an EMBL/GenBank/DDBJ whole genome shotgun (WGS) entry which is preliminary data.</text>
</comment>
<evidence type="ECO:0000259" key="1">
    <source>
        <dbReference type="Pfam" id="PF13474"/>
    </source>
</evidence>
<accession>A0A4U3L4Y8</accession>
<organism evidence="2 3">
    <name type="scientific">Ilyomonas limi</name>
    <dbReference type="NCBI Taxonomy" id="2575867"/>
    <lineage>
        <taxon>Bacteria</taxon>
        <taxon>Pseudomonadati</taxon>
        <taxon>Bacteroidota</taxon>
        <taxon>Chitinophagia</taxon>
        <taxon>Chitinophagales</taxon>
        <taxon>Chitinophagaceae</taxon>
        <taxon>Ilyomonas</taxon>
    </lineage>
</organism>
<dbReference type="Pfam" id="PF13474">
    <property type="entry name" value="SnoaL_3"/>
    <property type="match status" value="1"/>
</dbReference>
<dbReference type="Gene3D" id="3.10.450.50">
    <property type="match status" value="1"/>
</dbReference>
<dbReference type="Proteomes" id="UP000305848">
    <property type="component" value="Unassembled WGS sequence"/>
</dbReference>
<keyword evidence="3" id="KW-1185">Reference proteome</keyword>
<dbReference type="SUPFAM" id="SSF54427">
    <property type="entry name" value="NTF2-like"/>
    <property type="match status" value="1"/>
</dbReference>
<proteinExistence type="predicted"/>
<reference evidence="2 3" key="1">
    <citation type="submission" date="2019-05" db="EMBL/GenBank/DDBJ databases">
        <title>Panacibacter sp. strain 17mud1-8 Genome sequencing and assembly.</title>
        <authorList>
            <person name="Chhetri G."/>
        </authorList>
    </citation>
    <scope>NUCLEOTIDE SEQUENCE [LARGE SCALE GENOMIC DNA]</scope>
    <source>
        <strain evidence="2 3">17mud1-8</strain>
    </source>
</reference>
<name>A0A4U3L4Y8_9BACT</name>
<dbReference type="PROSITE" id="PS51257">
    <property type="entry name" value="PROKAR_LIPOPROTEIN"/>
    <property type="match status" value="1"/>
</dbReference>
<dbReference type="AlphaFoldDB" id="A0A4U3L4Y8"/>
<dbReference type="OrthoDB" id="120856at2"/>
<dbReference type="EMBL" id="SZQL01000005">
    <property type="protein sequence ID" value="TKK69394.1"/>
    <property type="molecule type" value="Genomic_DNA"/>
</dbReference>
<feature type="domain" description="SnoaL-like" evidence="1">
    <location>
        <begin position="44"/>
        <end position="157"/>
    </location>
</feature>
<dbReference type="RefSeq" id="WP_137261390.1">
    <property type="nucleotide sequence ID" value="NZ_SZQL01000005.1"/>
</dbReference>
<evidence type="ECO:0000313" key="2">
    <source>
        <dbReference type="EMBL" id="TKK69394.1"/>
    </source>
</evidence>
<dbReference type="InterPro" id="IPR032710">
    <property type="entry name" value="NTF2-like_dom_sf"/>
</dbReference>
<evidence type="ECO:0000313" key="3">
    <source>
        <dbReference type="Proteomes" id="UP000305848"/>
    </source>
</evidence>
<sequence length="178" mass="20902">MKWILFVFVIILFSCRQKEEKLSVAEIAQIKSDIIKRSEKHASDLENLDYKAVMTFYANTEDFIVFGDGYYWGDYLTIDLLWKDILEREWKKVLKWDLKNHKIHVFSRDAASYLVEFDHIHIAANGDTGRSSGCFTYGMQKINGDWKAATVHVSHIPTRSDDEKWWSKFSPANRTNKK</sequence>
<gene>
    <name evidence="2" type="ORF">FC093_08750</name>
</gene>
<dbReference type="InterPro" id="IPR037401">
    <property type="entry name" value="SnoaL-like"/>
</dbReference>